<dbReference type="Proteomes" id="UP000092626">
    <property type="component" value="Unassembled WGS sequence"/>
</dbReference>
<feature type="domain" description="Terminase large subunit GpA endonuclease" evidence="1">
    <location>
        <begin position="1"/>
        <end position="43"/>
    </location>
</feature>
<reference evidence="2 3" key="1">
    <citation type="submission" date="2014-11" db="EMBL/GenBank/DDBJ databases">
        <title>Pan-genome of Gallibacterium spp.</title>
        <authorList>
            <person name="Kudirkiene E."/>
            <person name="Bojesen A.M."/>
        </authorList>
    </citation>
    <scope>NUCLEOTIDE SEQUENCE [LARGE SCALE GENOMIC DNA]</scope>
    <source>
        <strain evidence="2 3">59/S3/89</strain>
    </source>
</reference>
<dbReference type="STRING" id="505345.QV06_00980"/>
<dbReference type="EMBL" id="JTJR01000004">
    <property type="protein sequence ID" value="OBX05792.1"/>
    <property type="molecule type" value="Genomic_DNA"/>
</dbReference>
<accession>A0A1A7PVP5</accession>
<evidence type="ECO:0000313" key="3">
    <source>
        <dbReference type="Proteomes" id="UP000092626"/>
    </source>
</evidence>
<evidence type="ECO:0000313" key="2">
    <source>
        <dbReference type="EMBL" id="OBX05792.1"/>
    </source>
</evidence>
<dbReference type="PATRIC" id="fig|505345.6.peg.200"/>
<gene>
    <name evidence="2" type="ORF">QV06_00980</name>
</gene>
<proteinExistence type="predicted"/>
<dbReference type="GO" id="GO:0004519">
    <property type="term" value="F:endonuclease activity"/>
    <property type="evidence" value="ECO:0007669"/>
    <property type="project" value="InterPro"/>
</dbReference>
<evidence type="ECO:0000259" key="1">
    <source>
        <dbReference type="Pfam" id="PF20454"/>
    </source>
</evidence>
<name>A0A1A7PVP5_9PAST</name>
<dbReference type="AlphaFoldDB" id="A0A1A7PVP5"/>
<sequence>MVYEERGSDGKWRKPGKGNNEAFDLFCYAHAIAILRGYERIKWGDEKQVPDWAKLPEINPNILKNSTTDHTEASVVEKKQELPLKVNAMKENASWLTGKSYRKGGWL</sequence>
<protein>
    <recommendedName>
        <fullName evidence="1">Terminase large subunit GpA endonuclease domain-containing protein</fullName>
    </recommendedName>
</protein>
<comment type="caution">
    <text evidence="2">The sequence shown here is derived from an EMBL/GenBank/DDBJ whole genome shotgun (WGS) entry which is preliminary data.</text>
</comment>
<dbReference type="Pfam" id="PF20454">
    <property type="entry name" value="GpA_nuclease"/>
    <property type="match status" value="1"/>
</dbReference>
<dbReference type="InterPro" id="IPR046454">
    <property type="entry name" value="GpA_endonuclease"/>
</dbReference>
<organism evidence="2 3">
    <name type="scientific">Gallibacterium genomosp. 3</name>
    <dbReference type="NCBI Taxonomy" id="505345"/>
    <lineage>
        <taxon>Bacteria</taxon>
        <taxon>Pseudomonadati</taxon>
        <taxon>Pseudomonadota</taxon>
        <taxon>Gammaproteobacteria</taxon>
        <taxon>Pasteurellales</taxon>
        <taxon>Pasteurellaceae</taxon>
        <taxon>Gallibacterium</taxon>
    </lineage>
</organism>